<dbReference type="InterPro" id="IPR018490">
    <property type="entry name" value="cNMP-bd_dom_sf"/>
</dbReference>
<evidence type="ECO:0000313" key="3">
    <source>
        <dbReference type="EMBL" id="KAK3584514.1"/>
    </source>
</evidence>
<evidence type="ECO:0000313" key="4">
    <source>
        <dbReference type="Proteomes" id="UP001195483"/>
    </source>
</evidence>
<dbReference type="AlphaFoldDB" id="A0AAE0S3H9"/>
<dbReference type="Gene3D" id="2.60.120.10">
    <property type="entry name" value="Jelly Rolls"/>
    <property type="match status" value="1"/>
</dbReference>
<evidence type="ECO:0000256" key="1">
    <source>
        <dbReference type="SAM" id="MobiDB-lite"/>
    </source>
</evidence>
<reference evidence="3" key="2">
    <citation type="journal article" date="2021" name="Genome Biol. Evol.">
        <title>Developing a high-quality reference genome for a parasitic bivalve with doubly uniparental inheritance (Bivalvia: Unionida).</title>
        <authorList>
            <person name="Smith C.H."/>
        </authorList>
    </citation>
    <scope>NUCLEOTIDE SEQUENCE</scope>
    <source>
        <strain evidence="3">CHS0354</strain>
        <tissue evidence="3">Mantle</tissue>
    </source>
</reference>
<feature type="compositionally biased region" description="Basic and acidic residues" evidence="1">
    <location>
        <begin position="152"/>
        <end position="165"/>
    </location>
</feature>
<name>A0AAE0S3H9_9BIVA</name>
<dbReference type="InterPro" id="IPR014710">
    <property type="entry name" value="RmlC-like_jellyroll"/>
</dbReference>
<comment type="caution">
    <text evidence="3">The sequence shown here is derived from an EMBL/GenBank/DDBJ whole genome shotgun (WGS) entry which is preliminary data.</text>
</comment>
<feature type="region of interest" description="Disordered" evidence="1">
    <location>
        <begin position="587"/>
        <end position="673"/>
    </location>
</feature>
<organism evidence="3 4">
    <name type="scientific">Potamilus streckersoni</name>
    <dbReference type="NCBI Taxonomy" id="2493646"/>
    <lineage>
        <taxon>Eukaryota</taxon>
        <taxon>Metazoa</taxon>
        <taxon>Spiralia</taxon>
        <taxon>Lophotrochozoa</taxon>
        <taxon>Mollusca</taxon>
        <taxon>Bivalvia</taxon>
        <taxon>Autobranchia</taxon>
        <taxon>Heteroconchia</taxon>
        <taxon>Palaeoheterodonta</taxon>
        <taxon>Unionida</taxon>
        <taxon>Unionoidea</taxon>
        <taxon>Unionidae</taxon>
        <taxon>Ambleminae</taxon>
        <taxon>Lampsilini</taxon>
        <taxon>Potamilus</taxon>
    </lineage>
</organism>
<dbReference type="PROSITE" id="PS50042">
    <property type="entry name" value="CNMP_BINDING_3"/>
    <property type="match status" value="1"/>
</dbReference>
<dbReference type="CDD" id="cd00038">
    <property type="entry name" value="CAP_ED"/>
    <property type="match status" value="1"/>
</dbReference>
<dbReference type="EMBL" id="JAEAOA010000425">
    <property type="protein sequence ID" value="KAK3584514.1"/>
    <property type="molecule type" value="Genomic_DNA"/>
</dbReference>
<gene>
    <name evidence="3" type="ORF">CHS0354_006049</name>
</gene>
<feature type="domain" description="Cyclic nucleotide-binding" evidence="2">
    <location>
        <begin position="388"/>
        <end position="482"/>
    </location>
</feature>
<protein>
    <recommendedName>
        <fullName evidence="2">Cyclic nucleotide-binding domain-containing protein</fullName>
    </recommendedName>
</protein>
<sequence>MTNNDQLDREMFRLNKARDEFDYFGDNRKTVRFWKPYWQRKNGQNENRSPTSFPSRSYRLVRREATLHQSNQDLRSYRSSQKLYLPKSTSMGGLHQASSVLNTDMDKRSPSNNIQAFSNLDLSLNMTLANPGEVEESGARNTEDSNETPQTDENKKQSIEKIVHEEEGEEEEENDIYLSDDDPVVSRENLDKAGTYLVEHDWMLKCRLEKDSKRLIRNHKKLRIPIPDDDPLDTIQNRLEEISLMVKSKAKLSNQLDTMDPEQRTRIMKFKHLSSQQIRDQRRRDFKGIDRFRDAVLMVLLLHRASWPRKKYLHVNEVETTPGALKRMKDKTDWENQNTSKSTLGMEVQLALSTQPEYRSPADLKRVTWILRATKAFQHLFPSQFEGELARVLAYERYEDRRIVAYQGEQPERFYYILRGELQKVKEYRLMSGVITRNEGVIRKGSTTDPEEMEHQWPREHHLVTKGAFECLILERIDFLRLQHTSKGPPVDFLQSLDLFKEFPCDELVSHPESLQFKYYGKDMMIVKDTHRTPWIHIVKTGTVRVVRIQNVLDVHNDALFASQTVEELGCKRTFSHAKSMIGTLEKQRKNKQANANAVSFPEITRRHKHLADSGPPKSHSASPEDEAQTEATVMKPQRKKPKLMKSPIIVDPFGGRNSAKTRPTKLPDIMEDSPNYESEIMVDEKNAKENEKPSQNGIVHTEEKPFFLPPIPNAEGKRETVEHHDYLPHGTYLTRERTDFDTVYSQKLRNEPRFRRAYIQLDVLRVGDIFGMETIAESLKAKASMESDDTGLEHLDPPLASEPPGVSLISDGAEVIRISKRFFLQFAKNNTMLKVETMQREYMSPDEARSILYEKETWNQYKSVLLQKTVENLAKKKLEVL</sequence>
<proteinExistence type="predicted"/>
<dbReference type="InterPro" id="IPR000595">
    <property type="entry name" value="cNMP-bd_dom"/>
</dbReference>
<accession>A0AAE0S3H9</accession>
<dbReference type="SUPFAM" id="SSF51206">
    <property type="entry name" value="cAMP-binding domain-like"/>
    <property type="match status" value="2"/>
</dbReference>
<dbReference type="PANTHER" id="PTHR23011:SF12">
    <property type="entry name" value="CYCLIC NUCLEOTIDE-BINDING DOMAIN-CONTAINING PROTEIN"/>
    <property type="match status" value="1"/>
</dbReference>
<reference evidence="3" key="1">
    <citation type="journal article" date="2021" name="Genome Biol. Evol.">
        <title>A High-Quality Reference Genome for a Parasitic Bivalve with Doubly Uniparental Inheritance (Bivalvia: Unionida).</title>
        <authorList>
            <person name="Smith C.H."/>
        </authorList>
    </citation>
    <scope>NUCLEOTIDE SEQUENCE</scope>
    <source>
        <strain evidence="3">CHS0354</strain>
    </source>
</reference>
<reference evidence="3" key="3">
    <citation type="submission" date="2023-05" db="EMBL/GenBank/DDBJ databases">
        <authorList>
            <person name="Smith C.H."/>
        </authorList>
    </citation>
    <scope>NUCLEOTIDE SEQUENCE</scope>
    <source>
        <strain evidence="3">CHS0354</strain>
        <tissue evidence="3">Mantle</tissue>
    </source>
</reference>
<dbReference type="PANTHER" id="PTHR23011">
    <property type="entry name" value="CYCLIC NUCLEOTIDE-BINDING DOMAIN CONTAINING PROTEIN"/>
    <property type="match status" value="1"/>
</dbReference>
<feature type="compositionally biased region" description="Acidic residues" evidence="1">
    <location>
        <begin position="166"/>
        <end position="183"/>
    </location>
</feature>
<keyword evidence="4" id="KW-1185">Reference proteome</keyword>
<evidence type="ECO:0000259" key="2">
    <source>
        <dbReference type="PROSITE" id="PS50042"/>
    </source>
</evidence>
<feature type="region of interest" description="Disordered" evidence="1">
    <location>
        <begin position="132"/>
        <end position="183"/>
    </location>
</feature>
<dbReference type="Proteomes" id="UP001195483">
    <property type="component" value="Unassembled WGS sequence"/>
</dbReference>